<gene>
    <name evidence="1" type="ORF">PR001_g17192</name>
    <name evidence="2" type="ORF">PR002_g16048</name>
    <name evidence="3" type="ORF">PR003_g18388</name>
</gene>
<dbReference type="OrthoDB" id="10282417at2759"/>
<organism evidence="3 5">
    <name type="scientific">Phytophthora rubi</name>
    <dbReference type="NCBI Taxonomy" id="129364"/>
    <lineage>
        <taxon>Eukaryota</taxon>
        <taxon>Sar</taxon>
        <taxon>Stramenopiles</taxon>
        <taxon>Oomycota</taxon>
        <taxon>Peronosporomycetes</taxon>
        <taxon>Peronosporales</taxon>
        <taxon>Peronosporaceae</taxon>
        <taxon>Phytophthora</taxon>
    </lineage>
</organism>
<proteinExistence type="predicted"/>
<dbReference type="Proteomes" id="UP000434957">
    <property type="component" value="Unassembled WGS sequence"/>
</dbReference>
<evidence type="ECO:0000313" key="4">
    <source>
        <dbReference type="Proteomes" id="UP000429607"/>
    </source>
</evidence>
<dbReference type="AlphaFoldDB" id="A0A6A4E6P6"/>
<comment type="caution">
    <text evidence="3">The sequence shown here is derived from an EMBL/GenBank/DDBJ whole genome shotgun (WGS) entry which is preliminary data.</text>
</comment>
<evidence type="ECO:0000313" key="2">
    <source>
        <dbReference type="EMBL" id="KAE9007943.1"/>
    </source>
</evidence>
<keyword evidence="5" id="KW-1185">Reference proteome</keyword>
<dbReference type="EMBL" id="QXFT01001470">
    <property type="protein sequence ID" value="KAE9317796.1"/>
    <property type="molecule type" value="Genomic_DNA"/>
</dbReference>
<dbReference type="Proteomes" id="UP000435112">
    <property type="component" value="Unassembled WGS sequence"/>
</dbReference>
<name>A0A6A4E6P6_9STRA</name>
<dbReference type="EMBL" id="QXFV01001413">
    <property type="protein sequence ID" value="KAE9006495.1"/>
    <property type="molecule type" value="Genomic_DNA"/>
</dbReference>
<evidence type="ECO:0000313" key="5">
    <source>
        <dbReference type="Proteomes" id="UP000434957"/>
    </source>
</evidence>
<sequence>MSENLKRDTPSPPFFHPRAVSLAFRNLGHPSSDARIRQVDRPRCSYERQRARVAGPIQLVDLRPVDMEWHEDWDAFRAYLENSNVGVINPISMRF</sequence>
<evidence type="ECO:0000313" key="6">
    <source>
        <dbReference type="Proteomes" id="UP000435112"/>
    </source>
</evidence>
<evidence type="ECO:0000313" key="1">
    <source>
        <dbReference type="EMBL" id="KAE9006495.1"/>
    </source>
</evidence>
<reference evidence="3 5" key="1">
    <citation type="submission" date="2018-08" db="EMBL/GenBank/DDBJ databases">
        <title>Genomic investigation of the strawberry pathogen Phytophthora fragariae indicates pathogenicity is determined by transcriptional variation in three key races.</title>
        <authorList>
            <person name="Adams T.M."/>
            <person name="Armitage A.D."/>
            <person name="Sobczyk M.K."/>
            <person name="Bates H.J."/>
            <person name="Dunwell J.M."/>
            <person name="Nellist C.F."/>
            <person name="Harrison R.J."/>
        </authorList>
    </citation>
    <scope>NUCLEOTIDE SEQUENCE [LARGE SCALE GENOMIC DNA]</scope>
    <source>
        <strain evidence="1 4">SCRP249</strain>
        <strain evidence="2 6">SCRP324</strain>
        <strain evidence="3 5">SCRP333</strain>
    </source>
</reference>
<protein>
    <submittedName>
        <fullName evidence="3">Uncharacterized protein</fullName>
    </submittedName>
</protein>
<accession>A0A6A4E6P6</accession>
<evidence type="ECO:0000313" key="3">
    <source>
        <dbReference type="EMBL" id="KAE9317796.1"/>
    </source>
</evidence>
<dbReference type="Proteomes" id="UP000429607">
    <property type="component" value="Unassembled WGS sequence"/>
</dbReference>
<dbReference type="EMBL" id="QXFU01001204">
    <property type="protein sequence ID" value="KAE9007943.1"/>
    <property type="molecule type" value="Genomic_DNA"/>
</dbReference>